<evidence type="ECO:0008006" key="6">
    <source>
        <dbReference type="Google" id="ProtNLM"/>
    </source>
</evidence>
<dbReference type="AlphaFoldDB" id="A0A9R0ZIE4"/>
<organism evidence="4 5">
    <name type="scientific">Triticum turgidum subsp. durum</name>
    <name type="common">Durum wheat</name>
    <name type="synonym">Triticum durum</name>
    <dbReference type="NCBI Taxonomy" id="4567"/>
    <lineage>
        <taxon>Eukaryota</taxon>
        <taxon>Viridiplantae</taxon>
        <taxon>Streptophyta</taxon>
        <taxon>Embryophyta</taxon>
        <taxon>Tracheophyta</taxon>
        <taxon>Spermatophyta</taxon>
        <taxon>Magnoliopsida</taxon>
        <taxon>Liliopsida</taxon>
        <taxon>Poales</taxon>
        <taxon>Poaceae</taxon>
        <taxon>BOP clade</taxon>
        <taxon>Pooideae</taxon>
        <taxon>Triticodae</taxon>
        <taxon>Triticeae</taxon>
        <taxon>Triticinae</taxon>
        <taxon>Triticum</taxon>
    </lineage>
</organism>
<accession>A0A9R0ZIE4</accession>
<keyword evidence="3" id="KW-0443">Lipid metabolism</keyword>
<evidence type="ECO:0000313" key="4">
    <source>
        <dbReference type="EMBL" id="VAI78329.1"/>
    </source>
</evidence>
<dbReference type="GO" id="GO:0006629">
    <property type="term" value="P:lipid metabolic process"/>
    <property type="evidence" value="ECO:0007669"/>
    <property type="project" value="UniProtKB-KW"/>
</dbReference>
<comment type="similarity">
    <text evidence="1">Belongs to the 'GDSL' lipolytic enzyme family.</text>
</comment>
<keyword evidence="2" id="KW-0378">Hydrolase</keyword>
<dbReference type="Gramene" id="TRITD7Av1G210280.1">
    <property type="protein sequence ID" value="TRITD7Av1G210280.1"/>
    <property type="gene ID" value="TRITD7Av1G210280"/>
</dbReference>
<dbReference type="GO" id="GO:0016788">
    <property type="term" value="F:hydrolase activity, acting on ester bonds"/>
    <property type="evidence" value="ECO:0007669"/>
    <property type="project" value="InterPro"/>
</dbReference>
<dbReference type="InterPro" id="IPR036514">
    <property type="entry name" value="SGNH_hydro_sf"/>
</dbReference>
<proteinExistence type="inferred from homology"/>
<dbReference type="InterPro" id="IPR001087">
    <property type="entry name" value="GDSL"/>
</dbReference>
<protein>
    <recommendedName>
        <fullName evidence="6">GDSL esterase/lipase</fullName>
    </recommendedName>
</protein>
<gene>
    <name evidence="4" type="ORF">TRITD_7Av1G210280</name>
</gene>
<evidence type="ECO:0000256" key="2">
    <source>
        <dbReference type="ARBA" id="ARBA00022801"/>
    </source>
</evidence>
<evidence type="ECO:0000313" key="5">
    <source>
        <dbReference type="Proteomes" id="UP000324705"/>
    </source>
</evidence>
<dbReference type="SUPFAM" id="SSF52266">
    <property type="entry name" value="SGNH hydrolase"/>
    <property type="match status" value="1"/>
</dbReference>
<dbReference type="PANTHER" id="PTHR46020">
    <property type="entry name" value="OSJNBB0059K02.9 PROTEIN"/>
    <property type="match status" value="1"/>
</dbReference>
<reference evidence="4 5" key="1">
    <citation type="submission" date="2017-09" db="EMBL/GenBank/DDBJ databases">
        <authorList>
            <consortium name="International Durum Wheat Genome Sequencing Consortium (IDWGSC)"/>
            <person name="Milanesi L."/>
        </authorList>
    </citation>
    <scope>NUCLEOTIDE SEQUENCE [LARGE SCALE GENOMIC DNA]</scope>
    <source>
        <strain evidence="5">cv. Svevo</strain>
    </source>
</reference>
<keyword evidence="5" id="KW-1185">Reference proteome</keyword>
<evidence type="ECO:0000256" key="1">
    <source>
        <dbReference type="ARBA" id="ARBA00008668"/>
    </source>
</evidence>
<dbReference type="Proteomes" id="UP000324705">
    <property type="component" value="Chromosome 7A"/>
</dbReference>
<dbReference type="Gene3D" id="3.40.50.1110">
    <property type="entry name" value="SGNH hydrolase"/>
    <property type="match status" value="1"/>
</dbReference>
<dbReference type="Pfam" id="PF00657">
    <property type="entry name" value="Lipase_GDSL"/>
    <property type="match status" value="1"/>
</dbReference>
<dbReference type="EMBL" id="LT934123">
    <property type="protein sequence ID" value="VAI78329.1"/>
    <property type="molecule type" value="Genomic_DNA"/>
</dbReference>
<evidence type="ECO:0000256" key="3">
    <source>
        <dbReference type="ARBA" id="ARBA00023098"/>
    </source>
</evidence>
<sequence length="394" mass="43206">MVYQHRRQPLCVPDFSLAKEQRLRDRDPRASSSRTIRLIDAKAPPGSMKLLPAALGLVLLLLLVLNPNGVEARPAPAVGHQKKASSATFFVFGDDFADNGNLPLTDPVTEMSRQWAYPYGSNYVDADGFPRPNTPSGRFSNYRIQSDFIATMLGLEEAPPAHARTAEKTCDPSGMTFATGGAGVLDSTLHEVSILAKQVDTFKKMVKDGTITENQLSRSVVLVAFFGNDYAGIGVIGLSSPNNINAYIGKVTKEIATNVDQLLKLGVTKVLVNNLHPIGCMPSHTRTNNYTTCDIFENLDATIHNDNLKKVMTSKNVYIVDVYTAFTNIVDHVAGKGSELSKQFKRKLSPCCESLDSKGYCGQQDESSSKLLYTVCDKSNKFFYWDDMHPTHAG</sequence>
<dbReference type="PANTHER" id="PTHR46020:SF14">
    <property type="entry name" value="SGNH HYDROLASE-TYPE ESTERASE DOMAIN-CONTAINING PROTEIN"/>
    <property type="match status" value="1"/>
</dbReference>
<name>A0A9R0ZIE4_TRITD</name>